<evidence type="ECO:0000256" key="8">
    <source>
        <dbReference type="ARBA" id="ARBA00022729"/>
    </source>
</evidence>
<comment type="subcellular location">
    <subcellularLocation>
        <location evidence="1">Cell membrane</location>
        <topology evidence="1">Single-pass type I membrane protein</topology>
    </subcellularLocation>
</comment>
<dbReference type="GO" id="GO:0032816">
    <property type="term" value="P:positive regulation of natural killer cell activation"/>
    <property type="evidence" value="ECO:0007669"/>
    <property type="project" value="TreeGrafter"/>
</dbReference>
<evidence type="ECO:0000256" key="11">
    <source>
        <dbReference type="ARBA" id="ARBA00022989"/>
    </source>
</evidence>
<dbReference type="GO" id="GO:0002282">
    <property type="term" value="P:microglial cell activation involved in immune response"/>
    <property type="evidence" value="ECO:0007669"/>
    <property type="project" value="TreeGrafter"/>
</dbReference>
<dbReference type="GO" id="GO:0005886">
    <property type="term" value="C:plasma membrane"/>
    <property type="evidence" value="ECO:0007669"/>
    <property type="project" value="UniProtKB-SubCell"/>
</dbReference>
<dbReference type="GO" id="GO:0005102">
    <property type="term" value="F:signaling receptor binding"/>
    <property type="evidence" value="ECO:0007669"/>
    <property type="project" value="UniProtKB-ARBA"/>
</dbReference>
<evidence type="ECO:0000256" key="7">
    <source>
        <dbReference type="ARBA" id="ARBA00022723"/>
    </source>
</evidence>
<dbReference type="PANTHER" id="PTHR17554">
    <property type="entry name" value="TYRO PROTEIN TYROSINE KINASE-BINDING PROTEIN"/>
    <property type="match status" value="1"/>
</dbReference>
<dbReference type="GO" id="GO:0009986">
    <property type="term" value="C:cell surface"/>
    <property type="evidence" value="ECO:0007669"/>
    <property type="project" value="UniProtKB-ARBA"/>
</dbReference>
<dbReference type="PANTHER" id="PTHR17554:SF2">
    <property type="entry name" value="TYRO PROTEIN TYROSINE KINASE-BINDING PROTEIN"/>
    <property type="match status" value="1"/>
</dbReference>
<dbReference type="OrthoDB" id="9901873at2759"/>
<dbReference type="EMBL" id="JAGFMF010011389">
    <property type="protein sequence ID" value="KAG8524408.1"/>
    <property type="molecule type" value="Genomic_DNA"/>
</dbReference>
<evidence type="ECO:0000256" key="2">
    <source>
        <dbReference type="ARBA" id="ARBA00009791"/>
    </source>
</evidence>
<keyword evidence="7" id="KW-0479">Metal-binding</keyword>
<keyword evidence="4" id="KW-1003">Cell membrane</keyword>
<keyword evidence="11 16" id="KW-1133">Transmembrane helix</keyword>
<dbReference type="GO" id="GO:0002283">
    <property type="term" value="P:neutrophil activation involved in immune response"/>
    <property type="evidence" value="ECO:0007669"/>
    <property type="project" value="TreeGrafter"/>
</dbReference>
<comment type="similarity">
    <text evidence="2">Belongs to the TYROBP family.</text>
</comment>
<dbReference type="GO" id="GO:1904151">
    <property type="term" value="P:positive regulation of microglial cell mediated cytotoxicity"/>
    <property type="evidence" value="ECO:0007669"/>
    <property type="project" value="TreeGrafter"/>
</dbReference>
<dbReference type="GO" id="GO:0034241">
    <property type="term" value="P:positive regulation of macrophage fusion"/>
    <property type="evidence" value="ECO:0007669"/>
    <property type="project" value="TreeGrafter"/>
</dbReference>
<dbReference type="Gene3D" id="1.10.287.770">
    <property type="entry name" value="YojJ-like"/>
    <property type="match status" value="1"/>
</dbReference>
<dbReference type="FunFam" id="1.10.287.770:FF:000004">
    <property type="entry name" value="TYRO protein tyrosine kinase-binding protein"/>
    <property type="match status" value="1"/>
</dbReference>
<keyword evidence="13" id="KW-1015">Disulfide bond</keyword>
<feature type="non-terminal residue" evidence="17">
    <location>
        <position position="136"/>
    </location>
</feature>
<keyword evidence="9" id="KW-0106">Calcium</keyword>
<evidence type="ECO:0000256" key="16">
    <source>
        <dbReference type="SAM" id="Phobius"/>
    </source>
</evidence>
<comment type="caution">
    <text evidence="17">The sequence shown here is derived from an EMBL/GenBank/DDBJ whole genome shotgun (WGS) entry which is preliminary data.</text>
</comment>
<evidence type="ECO:0000256" key="10">
    <source>
        <dbReference type="ARBA" id="ARBA00022859"/>
    </source>
</evidence>
<sequence>KQGKETLRVLQQNKCMKVTQSHGLDASPQAPPDAALTWLCSRARPVTTPTSRSEARASADLLFLSSDLSAVQAQKECNCAVVSPAVLAGIVVGDLVLTLLIALAVYSLGRLVPRSRGAAEAVSRKQRMAETESPYQ</sequence>
<keyword evidence="8" id="KW-0732">Signal</keyword>
<dbReference type="GO" id="GO:0016301">
    <property type="term" value="F:kinase activity"/>
    <property type="evidence" value="ECO:0007669"/>
    <property type="project" value="UniProtKB-KW"/>
</dbReference>
<proteinExistence type="inferred from homology"/>
<dbReference type="GO" id="GO:0046872">
    <property type="term" value="F:metal ion binding"/>
    <property type="evidence" value="ECO:0007669"/>
    <property type="project" value="UniProtKB-KW"/>
</dbReference>
<keyword evidence="6 16" id="KW-0812">Transmembrane</keyword>
<dbReference type="AlphaFoldDB" id="A0A8J6E325"/>
<gene>
    <name evidence="17" type="ORF">J0S82_006819</name>
</gene>
<evidence type="ECO:0000256" key="5">
    <source>
        <dbReference type="ARBA" id="ARBA00022553"/>
    </source>
</evidence>
<evidence type="ECO:0000256" key="13">
    <source>
        <dbReference type="ARBA" id="ARBA00023157"/>
    </source>
</evidence>
<dbReference type="GO" id="GO:0030316">
    <property type="term" value="P:osteoclast differentiation"/>
    <property type="evidence" value="ECO:0007669"/>
    <property type="project" value="UniProtKB-ARBA"/>
</dbReference>
<evidence type="ECO:0000313" key="18">
    <source>
        <dbReference type="Proteomes" id="UP000700334"/>
    </source>
</evidence>
<evidence type="ECO:0000256" key="3">
    <source>
        <dbReference type="ARBA" id="ARBA00022356"/>
    </source>
</evidence>
<evidence type="ECO:0000256" key="9">
    <source>
        <dbReference type="ARBA" id="ARBA00022837"/>
    </source>
</evidence>
<evidence type="ECO:0000313" key="17">
    <source>
        <dbReference type="EMBL" id="KAG8524408.1"/>
    </source>
</evidence>
<protein>
    <recommendedName>
        <fullName evidence="3">TYRO protein tyrosine kinase-binding protein</fullName>
    </recommendedName>
    <alternativeName>
        <fullName evidence="14">DNAX-activation protein 12</fullName>
    </alternativeName>
</protein>
<keyword evidence="5" id="KW-0597">Phosphoprotein</keyword>
<evidence type="ECO:0000256" key="14">
    <source>
        <dbReference type="ARBA" id="ARBA00031252"/>
    </source>
</evidence>
<comment type="subunit">
    <text evidence="15">Homodimer; disulfide-linked. Homotrimer; disulfide-linked. Homotetramer; disulfide-linked. Homotrimers and homotetramers form when low levels of partner receptors are available and is competitive with assembly with interacting receptors. They may represent alternative oligomerization states or may be intermediates in the receptor assembly process. Binding of a metal cation aids in homooligomerization through coordination of the metal ion by the subunits of the oligomer. Interacts with TREM1. Interacts with TREM2. Interacts with CLECSF5. Interacts with CD300LB and CD300C2. Interacts with CD300E. Interacts (via ITAM domain) with SYK (via SH2 domains); activates SYK mediating neutrophils and macrophages integrin-mediated activation. Interacts with KLRC2. Interacts with CD300H. Interacts with KLRD1. Interacts with SIGLEC1.</text>
</comment>
<name>A0A8J6E325_GALPY</name>
<evidence type="ECO:0000256" key="4">
    <source>
        <dbReference type="ARBA" id="ARBA00022475"/>
    </source>
</evidence>
<dbReference type="GO" id="GO:0030889">
    <property type="term" value="P:negative regulation of B cell proliferation"/>
    <property type="evidence" value="ECO:0007669"/>
    <property type="project" value="UniProtKB-ARBA"/>
</dbReference>
<dbReference type="GO" id="GO:0007166">
    <property type="term" value="P:cell surface receptor signaling pathway"/>
    <property type="evidence" value="ECO:0007669"/>
    <property type="project" value="UniProtKB-ARBA"/>
</dbReference>
<accession>A0A8J6E325</accession>
<feature type="transmembrane region" description="Helical" evidence="16">
    <location>
        <begin position="85"/>
        <end position="106"/>
    </location>
</feature>
<organism evidence="17 18">
    <name type="scientific">Galemys pyrenaicus</name>
    <name type="common">Iberian desman</name>
    <name type="synonym">Pyrenean desman</name>
    <dbReference type="NCBI Taxonomy" id="202257"/>
    <lineage>
        <taxon>Eukaryota</taxon>
        <taxon>Metazoa</taxon>
        <taxon>Chordata</taxon>
        <taxon>Craniata</taxon>
        <taxon>Vertebrata</taxon>
        <taxon>Euteleostomi</taxon>
        <taxon>Mammalia</taxon>
        <taxon>Eutheria</taxon>
        <taxon>Laurasiatheria</taxon>
        <taxon>Eulipotyphla</taxon>
        <taxon>Talpidae</taxon>
        <taxon>Galemys</taxon>
    </lineage>
</organism>
<feature type="non-terminal residue" evidence="17">
    <location>
        <position position="1"/>
    </location>
</feature>
<evidence type="ECO:0000256" key="6">
    <source>
        <dbReference type="ARBA" id="ARBA00022692"/>
    </source>
</evidence>
<evidence type="ECO:0000256" key="1">
    <source>
        <dbReference type="ARBA" id="ARBA00004251"/>
    </source>
</evidence>
<dbReference type="InterPro" id="IPR026200">
    <property type="entry name" value="Tyrobp"/>
</dbReference>
<keyword evidence="18" id="KW-1185">Reference proteome</keyword>
<dbReference type="GO" id="GO:0032911">
    <property type="term" value="P:negative regulation of transforming growth factor beta1 production"/>
    <property type="evidence" value="ECO:0007669"/>
    <property type="project" value="TreeGrafter"/>
</dbReference>
<keyword evidence="17" id="KW-0808">Transferase</keyword>
<keyword evidence="17" id="KW-0418">Kinase</keyword>
<reference evidence="17" key="1">
    <citation type="journal article" date="2021" name="Evol. Appl.">
        <title>The genome of the Pyrenean desman and the effects of bottlenecks and inbreeding on the genomic landscape of an endangered species.</title>
        <authorList>
            <person name="Escoda L."/>
            <person name="Castresana J."/>
        </authorList>
    </citation>
    <scope>NUCLEOTIDE SEQUENCE</scope>
    <source>
        <strain evidence="17">IBE-C5619</strain>
    </source>
</reference>
<keyword evidence="12 16" id="KW-0472">Membrane</keyword>
<dbReference type="Proteomes" id="UP000700334">
    <property type="component" value="Unassembled WGS sequence"/>
</dbReference>
<evidence type="ECO:0000256" key="15">
    <source>
        <dbReference type="ARBA" id="ARBA00063609"/>
    </source>
</evidence>
<keyword evidence="10" id="KW-0391">Immunity</keyword>
<evidence type="ECO:0000256" key="12">
    <source>
        <dbReference type="ARBA" id="ARBA00023136"/>
    </source>
</evidence>